<feature type="region of interest" description="Disordered" evidence="2">
    <location>
        <begin position="189"/>
        <end position="228"/>
    </location>
</feature>
<dbReference type="KEGG" id="bany:112044209"/>
<sequence length="250" mass="29537">MEDQFQLLFEKMKNEMRNQTVELKESILEKLDEKLQPIIAENKILKSKLEYLEKEIESLKRGNKQSNLIIYGLAEDEKSTQELIHKVKAIIKSDLDLNFEEYEVNKIYRIGKKQNSGNKPRPILFSFVNEWKKSEVMKRKKNFKNVYVSEDYTKEVLEKRKMLQAQLTEERKKGNIAYLKFDKLIIKEKPSSTNNDKRKREMSTSPQQNTQPRKQQNVKTSNTNRLNAYDLMRIRSNSLPSNASTIANKQ</sequence>
<evidence type="ECO:0000256" key="2">
    <source>
        <dbReference type="SAM" id="MobiDB-lite"/>
    </source>
</evidence>
<feature type="coiled-coil region" evidence="1">
    <location>
        <begin position="9"/>
        <end position="62"/>
    </location>
</feature>
<dbReference type="Proteomes" id="UP001652582">
    <property type="component" value="Chromosome 2"/>
</dbReference>
<feature type="compositionally biased region" description="Basic and acidic residues" evidence="2">
    <location>
        <begin position="189"/>
        <end position="202"/>
    </location>
</feature>
<protein>
    <submittedName>
        <fullName evidence="4">Uncharacterized protein LOC112044209</fullName>
    </submittedName>
</protein>
<keyword evidence="1" id="KW-0175">Coiled coil</keyword>
<organism evidence="3 4">
    <name type="scientific">Bicyclus anynana</name>
    <name type="common">Squinting bush brown butterfly</name>
    <dbReference type="NCBI Taxonomy" id="110368"/>
    <lineage>
        <taxon>Eukaryota</taxon>
        <taxon>Metazoa</taxon>
        <taxon>Ecdysozoa</taxon>
        <taxon>Arthropoda</taxon>
        <taxon>Hexapoda</taxon>
        <taxon>Insecta</taxon>
        <taxon>Pterygota</taxon>
        <taxon>Neoptera</taxon>
        <taxon>Endopterygota</taxon>
        <taxon>Lepidoptera</taxon>
        <taxon>Glossata</taxon>
        <taxon>Ditrysia</taxon>
        <taxon>Papilionoidea</taxon>
        <taxon>Nymphalidae</taxon>
        <taxon>Satyrinae</taxon>
        <taxon>Satyrini</taxon>
        <taxon>Mycalesina</taxon>
        <taxon>Bicyclus</taxon>
    </lineage>
</organism>
<evidence type="ECO:0000256" key="1">
    <source>
        <dbReference type="SAM" id="Coils"/>
    </source>
</evidence>
<dbReference type="RefSeq" id="XP_023935729.2">
    <property type="nucleotide sequence ID" value="XM_024079961.2"/>
</dbReference>
<keyword evidence="3" id="KW-1185">Reference proteome</keyword>
<reference evidence="4" key="2">
    <citation type="submission" date="2025-08" db="UniProtKB">
        <authorList>
            <consortium name="RefSeq"/>
        </authorList>
    </citation>
    <scope>IDENTIFICATION</scope>
</reference>
<accession>A0A6J1MML1</accession>
<dbReference type="Gene3D" id="3.30.70.1820">
    <property type="entry name" value="L1 transposable element, RRM domain"/>
    <property type="match status" value="1"/>
</dbReference>
<evidence type="ECO:0000313" key="3">
    <source>
        <dbReference type="Proteomes" id="UP001652582"/>
    </source>
</evidence>
<reference evidence="3" key="1">
    <citation type="submission" date="2025-05" db="UniProtKB">
        <authorList>
            <consortium name="RefSeq"/>
        </authorList>
    </citation>
    <scope>NUCLEOTIDE SEQUENCE [LARGE SCALE GENOMIC DNA]</scope>
</reference>
<proteinExistence type="predicted"/>
<evidence type="ECO:0000313" key="4">
    <source>
        <dbReference type="RefSeq" id="XP_023935729.2"/>
    </source>
</evidence>
<dbReference type="OrthoDB" id="6059368at2759"/>
<feature type="compositionally biased region" description="Polar residues" evidence="2">
    <location>
        <begin position="203"/>
        <end position="226"/>
    </location>
</feature>
<gene>
    <name evidence="4" type="primary">LOC112044209</name>
</gene>
<dbReference type="AlphaFoldDB" id="A0A6J1MML1"/>
<name>A0A6J1MML1_BICAN</name>
<dbReference type="GeneID" id="112044209"/>